<feature type="region of interest" description="Disordered" evidence="2">
    <location>
        <begin position="39"/>
        <end position="77"/>
    </location>
</feature>
<organism evidence="4">
    <name type="scientific">Ananas comosus var. bracteatus</name>
    <name type="common">red pineapple</name>
    <dbReference type="NCBI Taxonomy" id="296719"/>
    <lineage>
        <taxon>Eukaryota</taxon>
        <taxon>Viridiplantae</taxon>
        <taxon>Streptophyta</taxon>
        <taxon>Embryophyta</taxon>
        <taxon>Tracheophyta</taxon>
        <taxon>Spermatophyta</taxon>
        <taxon>Magnoliopsida</taxon>
        <taxon>Liliopsida</taxon>
        <taxon>Poales</taxon>
        <taxon>Bromeliaceae</taxon>
        <taxon>Bromelioideae</taxon>
        <taxon>Ananas</taxon>
    </lineage>
</organism>
<dbReference type="InterPro" id="IPR013761">
    <property type="entry name" value="SAM/pointed_sf"/>
</dbReference>
<dbReference type="SUPFAM" id="SSF47769">
    <property type="entry name" value="SAM/Pointed domain"/>
    <property type="match status" value="1"/>
</dbReference>
<evidence type="ECO:0000313" key="4">
    <source>
        <dbReference type="EMBL" id="CAD1825301.1"/>
    </source>
</evidence>
<dbReference type="CDD" id="cd09487">
    <property type="entry name" value="SAM_superfamily"/>
    <property type="match status" value="1"/>
</dbReference>
<evidence type="ECO:0000259" key="3">
    <source>
        <dbReference type="Pfam" id="PF00536"/>
    </source>
</evidence>
<keyword evidence="1" id="KW-0677">Repeat</keyword>
<feature type="compositionally biased region" description="Polar residues" evidence="2">
    <location>
        <begin position="229"/>
        <end position="239"/>
    </location>
</feature>
<accession>A0A6V7P390</accession>
<dbReference type="EMBL" id="LR862144">
    <property type="protein sequence ID" value="CAD1825301.1"/>
    <property type="molecule type" value="Genomic_DNA"/>
</dbReference>
<feature type="compositionally biased region" description="Basic and acidic residues" evidence="2">
    <location>
        <begin position="43"/>
        <end position="61"/>
    </location>
</feature>
<feature type="region of interest" description="Disordered" evidence="2">
    <location>
        <begin position="121"/>
        <end position="170"/>
    </location>
</feature>
<proteinExistence type="predicted"/>
<evidence type="ECO:0000256" key="2">
    <source>
        <dbReference type="SAM" id="MobiDB-lite"/>
    </source>
</evidence>
<dbReference type="PANTHER" id="PTHR10627">
    <property type="entry name" value="SCP160"/>
    <property type="match status" value="1"/>
</dbReference>
<protein>
    <recommendedName>
        <fullName evidence="3">SAM domain-containing protein</fullName>
    </recommendedName>
</protein>
<dbReference type="PANTHER" id="PTHR10627:SF74">
    <property type="entry name" value="OS08G0526500 PROTEIN"/>
    <property type="match status" value="1"/>
</dbReference>
<dbReference type="Pfam" id="PF00536">
    <property type="entry name" value="SAM_1"/>
    <property type="match status" value="1"/>
</dbReference>
<feature type="domain" description="SAM" evidence="3">
    <location>
        <begin position="287"/>
        <end position="326"/>
    </location>
</feature>
<dbReference type="Gene3D" id="1.10.150.50">
    <property type="entry name" value="Transcription Factor, Ets-1"/>
    <property type="match status" value="1"/>
</dbReference>
<dbReference type="InterPro" id="IPR001660">
    <property type="entry name" value="SAM"/>
</dbReference>
<feature type="region of interest" description="Disordered" evidence="2">
    <location>
        <begin position="191"/>
        <end position="252"/>
    </location>
</feature>
<dbReference type="AlphaFoldDB" id="A0A6V7P390"/>
<reference evidence="4" key="1">
    <citation type="submission" date="2020-07" db="EMBL/GenBank/DDBJ databases">
        <authorList>
            <person name="Lin J."/>
        </authorList>
    </citation>
    <scope>NUCLEOTIDE SEQUENCE</scope>
</reference>
<name>A0A6V7P390_ANACO</name>
<evidence type="ECO:0000256" key="1">
    <source>
        <dbReference type="ARBA" id="ARBA00022737"/>
    </source>
</evidence>
<feature type="compositionally biased region" description="Basic and acidic residues" evidence="2">
    <location>
        <begin position="195"/>
        <end position="206"/>
    </location>
</feature>
<sequence length="354" mass="39593">MSSRPRVTITLGGVVRIVLLLRLRRFLICRLQVVKKGPLSDLSHSDDMPSAGDKRSIRERLGSNMDESDSYGSLYKNKRQRLESHASRFSNRDLDYDDQLSNRRVARGDLRLKLMEKSLSQRRNAGAGKVNSNGVDLRERLSRNTQSSSRYDTRQGAPRSRESGVVVRRIPPARSADDLLQLDSVKTSYTSWRSDGLRRSSPDRHLSASRAISPPRSYGEMRMRPTLRSLGTSRPSSMLTKDVPSASRSAAYMSNPSAPLDAKRPVVPSLPAGNIVQKSSFTTEEPLTVSGLLHSIGLGKYAILFQAEEVDMAALRQMGDGDLKELEYDDNIITADGRFKECDAFHIDWIKIQL</sequence>
<gene>
    <name evidence="4" type="ORF">CB5_LOCUS8512</name>
</gene>